<protein>
    <submittedName>
        <fullName evidence="2">Uncharacterized protein</fullName>
    </submittedName>
</protein>
<dbReference type="EMBL" id="KU050077">
    <property type="protein sequence ID" value="AMB48741.1"/>
    <property type="molecule type" value="Genomic_DNA"/>
</dbReference>
<keyword evidence="1" id="KW-0175">Coiled coil</keyword>
<evidence type="ECO:0000313" key="2">
    <source>
        <dbReference type="EMBL" id="AMB48741.1"/>
    </source>
</evidence>
<dbReference type="Proteomes" id="UP000282469">
    <property type="component" value="Segment"/>
</dbReference>
<proteinExistence type="predicted"/>
<organismHost>
    <name type="scientific">Glossina</name>
    <name type="common">tsetse flies</name>
    <dbReference type="NCBI Taxonomy" id="7393"/>
</organismHost>
<name>A0A0Y0KBN0_GHVS</name>
<evidence type="ECO:0000313" key="3">
    <source>
        <dbReference type="Proteomes" id="UP000282469"/>
    </source>
</evidence>
<organism evidence="2 3">
    <name type="scientific">Glossina hytrovirus (isolate Glossina pallidipes/Ethiopia/Seibersdorf/-)</name>
    <name type="common">GHV</name>
    <dbReference type="NCBI Taxonomy" id="379529"/>
    <lineage>
        <taxon>Viruses</taxon>
        <taxon>Viruses incertae sedis</taxon>
        <taxon>Naldaviricetes</taxon>
        <taxon>Lefavirales</taxon>
        <taxon>Hytrosaviridae</taxon>
        <taxon>Glossinavirus</taxon>
        <taxon>Glossinavirus glopallidipedis</taxon>
    </lineage>
</organism>
<feature type="coiled-coil region" evidence="1">
    <location>
        <begin position="478"/>
        <end position="505"/>
    </location>
</feature>
<reference evidence="2 3" key="1">
    <citation type="journal article" date="2016" name="J. Gen. Virol.">
        <title>Comprehensive annotation of Glossina pallidipes salivary gland hypertrophy virus from Ethiopian tsetse flies: a proteogenomics approach.</title>
        <authorList>
            <person name="Abd-Alla A.M."/>
            <person name="Kariithi H.M."/>
            <person name="Cousserans F."/>
            <person name="Parker N.J."/>
            <person name="Ince I.A."/>
            <person name="Scully E.D."/>
            <person name="Boeren S."/>
            <person name="Geib S.M."/>
            <person name="Mekonnen S."/>
            <person name="Vlak J.M."/>
            <person name="Parker A.G."/>
            <person name="Vreysen M.J."/>
            <person name="Bergoin M."/>
        </authorList>
    </citation>
    <scope>NUCLEOTIDE SEQUENCE [LARGE SCALE GENOMIC DNA]</scope>
    <source>
        <strain evidence="2 3">Ethiopian</strain>
    </source>
</reference>
<evidence type="ECO:0000256" key="1">
    <source>
        <dbReference type="SAM" id="Coils"/>
    </source>
</evidence>
<sequence>MEKKTYDNFLRQTTLKISCTYCNLKILINQYHKHIKILHNHTKENFQCIWCNNYTWKRGDNYNYIHRLDCLKQRIKADNDIQDNDTHEPETSSKESSLLFLNCNECHQFYLDNLKQAPYIPRNDVDSIYFGSQLPTDWSIVDNIMQLSDYNDDWLNVCKLKFNRHIGIDSRLPFAFTVLKETGTWFHCSIRFKVWDKIYMYLLNNPNIFIINNWCLCEALKNSLDEIHRHIIIYMNREYEPIFQKKITEIVKKHRVILKDDNFMKGKQTVRSRMCDSIKDITHFLNAVRYISYTRSICGNRDVVIPGNYHLNKSTLIKNSNSHYYINSPTVPHMKLLCMGLFPNSQEIITKILNSNKIVIEDMHKKVSLIDKTIQLQYLHNTRNHHLPYENVLIKLNTTKQPDLQDIVYLSTITGNIYFRMTQVAFSNTTLENFNKLQQESNDGLINIFNHVEVPLKKDQKSYLFELKKVEEEFSIVNKKLKQENVAMKRRIEELEKNISQVKKCQV</sequence>
<accession>A0A0Y0KBN0</accession>
<gene>
    <name evidence="2" type="ORF">GpSGHVEth137</name>
</gene>